<keyword evidence="17" id="KW-1185">Reference proteome</keyword>
<keyword evidence="9" id="KW-1015">Disulfide bond</keyword>
<dbReference type="InterPro" id="IPR017452">
    <property type="entry name" value="GPCR_Rhodpsn_7TM"/>
</dbReference>
<evidence type="ECO:0000256" key="5">
    <source>
        <dbReference type="ARBA" id="ARBA00022725"/>
    </source>
</evidence>
<protein>
    <recommendedName>
        <fullName evidence="14">Olfactory receptor</fullName>
    </recommendedName>
</protein>
<dbReference type="PANTHER" id="PTHR24242">
    <property type="entry name" value="G-PROTEIN COUPLED RECEPTOR"/>
    <property type="match status" value="1"/>
</dbReference>
<evidence type="ECO:0000313" key="16">
    <source>
        <dbReference type="Ensembl" id="ENSPKIP00000031700.1"/>
    </source>
</evidence>
<name>A0A3B3SN24_9TELE</name>
<feature type="transmembrane region" description="Helical" evidence="14">
    <location>
        <begin position="24"/>
        <end position="51"/>
    </location>
</feature>
<evidence type="ECO:0000259" key="15">
    <source>
        <dbReference type="PROSITE" id="PS50262"/>
    </source>
</evidence>
<keyword evidence="6 14" id="KW-1133">Transmembrane helix</keyword>
<reference evidence="16" key="1">
    <citation type="submission" date="2025-08" db="UniProtKB">
        <authorList>
            <consortium name="Ensembl"/>
        </authorList>
    </citation>
    <scope>IDENTIFICATION</scope>
</reference>
<dbReference type="Proteomes" id="UP000261540">
    <property type="component" value="Unplaced"/>
</dbReference>
<evidence type="ECO:0000256" key="13">
    <source>
        <dbReference type="RuleBase" id="RU000688"/>
    </source>
</evidence>
<evidence type="ECO:0000256" key="9">
    <source>
        <dbReference type="ARBA" id="ARBA00023157"/>
    </source>
</evidence>
<dbReference type="GO" id="GO:0004984">
    <property type="term" value="F:olfactory receptor activity"/>
    <property type="evidence" value="ECO:0007669"/>
    <property type="project" value="InterPro"/>
</dbReference>
<reference evidence="16" key="2">
    <citation type="submission" date="2025-09" db="UniProtKB">
        <authorList>
            <consortium name="Ensembl"/>
        </authorList>
    </citation>
    <scope>IDENTIFICATION</scope>
</reference>
<dbReference type="GO" id="GO:0004930">
    <property type="term" value="F:G protein-coupled receptor activity"/>
    <property type="evidence" value="ECO:0007669"/>
    <property type="project" value="UniProtKB-KW"/>
</dbReference>
<evidence type="ECO:0000256" key="8">
    <source>
        <dbReference type="ARBA" id="ARBA00023136"/>
    </source>
</evidence>
<accession>A0A3B3SN24</accession>
<feature type="domain" description="G-protein coupled receptors family 1 profile" evidence="15">
    <location>
        <begin position="42"/>
        <end position="293"/>
    </location>
</feature>
<dbReference type="Ensembl" id="ENSPKIT00000012552.1">
    <property type="protein sequence ID" value="ENSPKIP00000031700.1"/>
    <property type="gene ID" value="ENSPKIG00000012073.1"/>
</dbReference>
<keyword evidence="7 13" id="KW-0297">G-protein coupled receptor</keyword>
<evidence type="ECO:0000256" key="6">
    <source>
        <dbReference type="ARBA" id="ARBA00022989"/>
    </source>
</evidence>
<dbReference type="PRINTS" id="PR00237">
    <property type="entry name" value="GPCRRHODOPSN"/>
</dbReference>
<evidence type="ECO:0000256" key="11">
    <source>
        <dbReference type="ARBA" id="ARBA00023180"/>
    </source>
</evidence>
<dbReference type="InterPro" id="IPR000725">
    <property type="entry name" value="Olfact_rcpt"/>
</dbReference>
<evidence type="ECO:0000256" key="14">
    <source>
        <dbReference type="RuleBase" id="RU363047"/>
    </source>
</evidence>
<evidence type="ECO:0000256" key="7">
    <source>
        <dbReference type="ARBA" id="ARBA00023040"/>
    </source>
</evidence>
<proteinExistence type="inferred from homology"/>
<sequence length="324" mass="36739">MLVGNQTSINYFFLMGFPGLDPSYYGLVSAVLFLVYISTLFGNAIFLLLFITDQNLQKPMYFIILNLVVSDVLFSTTTLPKIIARYWFQAGTISFTACFVQMYFVHYFGAVNTFVLLMMAIDRYVAICHPLRYSTIITNSTIFTLSIISWVIAIGGPLMNAIRAFPLPYCADNVIVQCYCDYISIISLACTDRTPYISPSLFFSLVMLLMPLTFIMLSYLCIVVVVLQITSTQGRLKTLSTCSTQLIIITLYYVPRCFVYLASNVGLVFSTDLRITIIMFYSLLPPMVNPLIYSLRAKEVKDSLIKWLKKHTAPQKTWTQNLAP</sequence>
<feature type="transmembrane region" description="Helical" evidence="14">
    <location>
        <begin position="63"/>
        <end position="83"/>
    </location>
</feature>
<dbReference type="Gene3D" id="1.20.1070.10">
    <property type="entry name" value="Rhodopsin 7-helix transmembrane proteins"/>
    <property type="match status" value="1"/>
</dbReference>
<keyword evidence="3 14" id="KW-0716">Sensory transduction</keyword>
<dbReference type="AlphaFoldDB" id="A0A3B3SN24"/>
<dbReference type="PANTHER" id="PTHR24242:SF359">
    <property type="entry name" value="ODORANT RECEPTOR-RELATED"/>
    <property type="match status" value="1"/>
</dbReference>
<keyword evidence="4 13" id="KW-0812">Transmembrane</keyword>
<evidence type="ECO:0000256" key="12">
    <source>
        <dbReference type="ARBA" id="ARBA00023224"/>
    </source>
</evidence>
<evidence type="ECO:0000256" key="10">
    <source>
        <dbReference type="ARBA" id="ARBA00023170"/>
    </source>
</evidence>
<dbReference type="SUPFAM" id="SSF81321">
    <property type="entry name" value="Family A G protein-coupled receptor-like"/>
    <property type="match status" value="1"/>
</dbReference>
<feature type="transmembrane region" description="Helical" evidence="14">
    <location>
        <begin position="201"/>
        <end position="227"/>
    </location>
</feature>
<feature type="transmembrane region" description="Helical" evidence="14">
    <location>
        <begin position="103"/>
        <end position="121"/>
    </location>
</feature>
<comment type="subcellular location">
    <subcellularLocation>
        <location evidence="1 14">Cell membrane</location>
        <topology evidence="1 14">Multi-pass membrane protein</topology>
    </subcellularLocation>
</comment>
<keyword evidence="8 14" id="KW-0472">Membrane</keyword>
<feature type="transmembrane region" description="Helical" evidence="14">
    <location>
        <begin position="133"/>
        <end position="159"/>
    </location>
</feature>
<dbReference type="InterPro" id="IPR000276">
    <property type="entry name" value="GPCR_Rhodpsn"/>
</dbReference>
<comment type="similarity">
    <text evidence="13">Belongs to the G-protein coupled receptor 1 family.</text>
</comment>
<evidence type="ECO:0000256" key="2">
    <source>
        <dbReference type="ARBA" id="ARBA00022475"/>
    </source>
</evidence>
<dbReference type="FunFam" id="1.20.1070.10:FF:000024">
    <property type="entry name" value="Olfactory receptor"/>
    <property type="match status" value="1"/>
</dbReference>
<keyword evidence="10 13" id="KW-0675">Receptor</keyword>
<feature type="transmembrane region" description="Helical" evidence="14">
    <location>
        <begin position="239"/>
        <end position="261"/>
    </location>
</feature>
<dbReference type="PROSITE" id="PS50262">
    <property type="entry name" value="G_PROTEIN_RECEP_F1_2"/>
    <property type="match status" value="1"/>
</dbReference>
<evidence type="ECO:0000256" key="3">
    <source>
        <dbReference type="ARBA" id="ARBA00022606"/>
    </source>
</evidence>
<dbReference type="GO" id="GO:0005886">
    <property type="term" value="C:plasma membrane"/>
    <property type="evidence" value="ECO:0007669"/>
    <property type="project" value="UniProtKB-SubCell"/>
</dbReference>
<evidence type="ECO:0000256" key="4">
    <source>
        <dbReference type="ARBA" id="ARBA00022692"/>
    </source>
</evidence>
<keyword evidence="11" id="KW-0325">Glycoprotein</keyword>
<dbReference type="Pfam" id="PF13853">
    <property type="entry name" value="7tm_4"/>
    <property type="match status" value="1"/>
</dbReference>
<evidence type="ECO:0000313" key="17">
    <source>
        <dbReference type="Proteomes" id="UP000261540"/>
    </source>
</evidence>
<dbReference type="GeneTree" id="ENSGT00940000161369"/>
<organism evidence="16 17">
    <name type="scientific">Paramormyrops kingsleyae</name>
    <dbReference type="NCBI Taxonomy" id="1676925"/>
    <lineage>
        <taxon>Eukaryota</taxon>
        <taxon>Metazoa</taxon>
        <taxon>Chordata</taxon>
        <taxon>Craniata</taxon>
        <taxon>Vertebrata</taxon>
        <taxon>Euteleostomi</taxon>
        <taxon>Actinopterygii</taxon>
        <taxon>Neopterygii</taxon>
        <taxon>Teleostei</taxon>
        <taxon>Osteoglossocephala</taxon>
        <taxon>Osteoglossomorpha</taxon>
        <taxon>Osteoglossiformes</taxon>
        <taxon>Mormyridae</taxon>
        <taxon>Paramormyrops</taxon>
    </lineage>
</organism>
<dbReference type="PROSITE" id="PS00237">
    <property type="entry name" value="G_PROTEIN_RECEP_F1_1"/>
    <property type="match status" value="1"/>
</dbReference>
<evidence type="ECO:0000256" key="1">
    <source>
        <dbReference type="ARBA" id="ARBA00004651"/>
    </source>
</evidence>
<keyword evidence="12 13" id="KW-0807">Transducer</keyword>
<keyword evidence="5 14" id="KW-0552">Olfaction</keyword>
<feature type="transmembrane region" description="Helical" evidence="14">
    <location>
        <begin position="273"/>
        <end position="293"/>
    </location>
</feature>
<dbReference type="InterPro" id="IPR050939">
    <property type="entry name" value="Olfactory_GPCR1"/>
</dbReference>
<dbReference type="PRINTS" id="PR00245">
    <property type="entry name" value="OLFACTORYR"/>
</dbReference>
<keyword evidence="2 14" id="KW-1003">Cell membrane</keyword>